<sequence length="172" mass="19477">MKKITSLLITITMHVTMCFAQAGQDFASKFMQQCNEDTAVQCITVSPKMMEKLTKQAGANHNENIAQAIQKLKSARIVTASTNGNEYFHMAEELLKKNRQRFSRDKDYRNGNHHGTFYTRKTKNGDTVELIMLHTDTVKGNTVIVNLTGDIDNDFISHLTKTFSERTGTIKE</sequence>
<name>A0ABX2AW67_9BACT</name>
<keyword evidence="3" id="KW-1185">Reference proteome</keyword>
<dbReference type="RefSeq" id="WP_172174788.1">
    <property type="nucleotide sequence ID" value="NZ_CASGIA010000020.1"/>
</dbReference>
<dbReference type="Proteomes" id="UP001193734">
    <property type="component" value="Unassembled WGS sequence"/>
</dbReference>
<dbReference type="GeneID" id="82158488"/>
<dbReference type="EMBL" id="JABKKE010000023">
    <property type="protein sequence ID" value="NPE15029.1"/>
    <property type="molecule type" value="Genomic_DNA"/>
</dbReference>
<evidence type="ECO:0000256" key="1">
    <source>
        <dbReference type="SAM" id="SignalP"/>
    </source>
</evidence>
<organism evidence="2 3">
    <name type="scientific">Xylanibacter rodentium</name>
    <dbReference type="NCBI Taxonomy" id="2736289"/>
    <lineage>
        <taxon>Bacteria</taxon>
        <taxon>Pseudomonadati</taxon>
        <taxon>Bacteroidota</taxon>
        <taxon>Bacteroidia</taxon>
        <taxon>Bacteroidales</taxon>
        <taxon>Prevotellaceae</taxon>
        <taxon>Xylanibacter</taxon>
    </lineage>
</organism>
<accession>A0ABX2AW67</accession>
<evidence type="ECO:0000313" key="2">
    <source>
        <dbReference type="EMBL" id="NPE15029.1"/>
    </source>
</evidence>
<dbReference type="InterPro" id="IPR025348">
    <property type="entry name" value="DUF4252"/>
</dbReference>
<evidence type="ECO:0000313" key="3">
    <source>
        <dbReference type="Proteomes" id="UP001193734"/>
    </source>
</evidence>
<comment type="caution">
    <text evidence="2">The sequence shown here is derived from an EMBL/GenBank/DDBJ whole genome shotgun (WGS) entry which is preliminary data.</text>
</comment>
<feature type="signal peptide" evidence="1">
    <location>
        <begin position="1"/>
        <end position="22"/>
    </location>
</feature>
<protein>
    <submittedName>
        <fullName evidence="2">DUF4252 domain-containing protein</fullName>
    </submittedName>
</protein>
<proteinExistence type="predicted"/>
<reference evidence="2 3" key="1">
    <citation type="submission" date="2020-05" db="EMBL/GenBank/DDBJ databases">
        <title>Distinct polysaccharide utilization as determinants for interspecies competition between intestinal Prevotella spp.</title>
        <authorList>
            <person name="Galvez E.J.C."/>
            <person name="Iljazovic A."/>
            <person name="Strowig T."/>
        </authorList>
    </citation>
    <scope>NUCLEOTIDE SEQUENCE [LARGE SCALE GENOMIC DNA]</scope>
    <source>
        <strain evidence="2 3">PROD</strain>
    </source>
</reference>
<feature type="chain" id="PRO_5046639708" evidence="1">
    <location>
        <begin position="23"/>
        <end position="172"/>
    </location>
</feature>
<keyword evidence="1" id="KW-0732">Signal</keyword>
<gene>
    <name evidence="2" type="ORF">HPS55_11995</name>
</gene>
<dbReference type="Pfam" id="PF14060">
    <property type="entry name" value="DUF4252"/>
    <property type="match status" value="1"/>
</dbReference>